<dbReference type="PANTHER" id="PTHR38441:SF1">
    <property type="entry name" value="MEMBRANE PROTEIN"/>
    <property type="match status" value="1"/>
</dbReference>
<dbReference type="PANTHER" id="PTHR38441">
    <property type="entry name" value="INTEGRAL MEMBRANE PROTEIN-RELATED"/>
    <property type="match status" value="1"/>
</dbReference>
<comment type="caution">
    <text evidence="2">The sequence shown here is derived from an EMBL/GenBank/DDBJ whole genome shotgun (WGS) entry which is preliminary data.</text>
</comment>
<gene>
    <name evidence="2" type="ORF">J2Z82_002187</name>
</gene>
<keyword evidence="1" id="KW-0472">Membrane</keyword>
<evidence type="ECO:0000256" key="1">
    <source>
        <dbReference type="SAM" id="Phobius"/>
    </source>
</evidence>
<proteinExistence type="predicted"/>
<feature type="transmembrane region" description="Helical" evidence="1">
    <location>
        <begin position="71"/>
        <end position="93"/>
    </location>
</feature>
<dbReference type="Proteomes" id="UP001519328">
    <property type="component" value="Unassembled WGS sequence"/>
</dbReference>
<evidence type="ECO:0000313" key="2">
    <source>
        <dbReference type="EMBL" id="MBP1949250.1"/>
    </source>
</evidence>
<dbReference type="InterPro" id="IPR007436">
    <property type="entry name" value="DUF485"/>
</dbReference>
<evidence type="ECO:0000313" key="3">
    <source>
        <dbReference type="Proteomes" id="UP001519328"/>
    </source>
</evidence>
<organism evidence="2 3">
    <name type="scientific">Virgibacillus litoralis</name>
    <dbReference type="NCBI Taxonomy" id="578221"/>
    <lineage>
        <taxon>Bacteria</taxon>
        <taxon>Bacillati</taxon>
        <taxon>Bacillota</taxon>
        <taxon>Bacilli</taxon>
        <taxon>Bacillales</taxon>
        <taxon>Bacillaceae</taxon>
        <taxon>Virgibacillus</taxon>
    </lineage>
</organism>
<protein>
    <submittedName>
        <fullName evidence="2">Uncharacterized membrane protein (DUF485 family)</fullName>
    </submittedName>
</protein>
<accession>A0ABS4HEA8</accession>
<keyword evidence="3" id="KW-1185">Reference proteome</keyword>
<feature type="transmembrane region" description="Helical" evidence="1">
    <location>
        <begin position="38"/>
        <end position="59"/>
    </location>
</feature>
<keyword evidence="1" id="KW-0812">Transmembrane</keyword>
<name>A0ABS4HEA8_9BACI</name>
<dbReference type="EMBL" id="JAGGKK010000011">
    <property type="protein sequence ID" value="MBP1949250.1"/>
    <property type="molecule type" value="Genomic_DNA"/>
</dbReference>
<keyword evidence="1" id="KW-1133">Transmembrane helix</keyword>
<dbReference type="Pfam" id="PF04341">
    <property type="entry name" value="DUF485"/>
    <property type="match status" value="1"/>
</dbReference>
<dbReference type="RefSeq" id="WP_209480769.1">
    <property type="nucleotide sequence ID" value="NZ_JAGGKK010000011.1"/>
</dbReference>
<sequence length="121" mass="14216">MSNVNDYKADENTDERIDFVKVEQSEKFQWLMDERKRFIVPLTIFFLVFYFMLPILTSYTTFLNTPVIGDISWVWLFAFSQFVMTWVLCTIYVKKAASFDRQADEIINEQLNSNNKGGNAG</sequence>
<reference evidence="2 3" key="1">
    <citation type="submission" date="2021-03" db="EMBL/GenBank/DDBJ databases">
        <title>Genomic Encyclopedia of Type Strains, Phase IV (KMG-IV): sequencing the most valuable type-strain genomes for metagenomic binning, comparative biology and taxonomic classification.</title>
        <authorList>
            <person name="Goeker M."/>
        </authorList>
    </citation>
    <scope>NUCLEOTIDE SEQUENCE [LARGE SCALE GENOMIC DNA]</scope>
    <source>
        <strain evidence="2 3">DSM 21085</strain>
    </source>
</reference>